<dbReference type="GO" id="GO:0046872">
    <property type="term" value="F:metal ion binding"/>
    <property type="evidence" value="ECO:0007669"/>
    <property type="project" value="InterPro"/>
</dbReference>
<comment type="similarity">
    <text evidence="1">Belongs to the FrmR/RcnR family.</text>
</comment>
<dbReference type="CDD" id="cd10148">
    <property type="entry name" value="CsoR-like_DUF156"/>
    <property type="match status" value="1"/>
</dbReference>
<dbReference type="AlphaFoldDB" id="C6BWW5"/>
<organism evidence="2 3">
    <name type="scientific">Maridesulfovibrio salexigens (strain ATCC 14822 / DSM 2638 / NCIMB 8403 / VKM B-1763)</name>
    <name type="common">Desulfovibrio salexigens</name>
    <dbReference type="NCBI Taxonomy" id="526222"/>
    <lineage>
        <taxon>Bacteria</taxon>
        <taxon>Pseudomonadati</taxon>
        <taxon>Thermodesulfobacteriota</taxon>
        <taxon>Desulfovibrionia</taxon>
        <taxon>Desulfovibrionales</taxon>
        <taxon>Desulfovibrionaceae</taxon>
        <taxon>Maridesulfovibrio</taxon>
    </lineage>
</organism>
<evidence type="ECO:0000313" key="3">
    <source>
        <dbReference type="Proteomes" id="UP000002601"/>
    </source>
</evidence>
<gene>
    <name evidence="2" type="ordered locus">Desal_0378</name>
</gene>
<dbReference type="OrthoDB" id="9811244at2"/>
<dbReference type="Pfam" id="PF02583">
    <property type="entry name" value="Trns_repr_metal"/>
    <property type="match status" value="1"/>
</dbReference>
<reference evidence="2 3" key="1">
    <citation type="submission" date="2009-06" db="EMBL/GenBank/DDBJ databases">
        <title>Complete sequence of Desulfovibrio salexigens DSM 2638.</title>
        <authorList>
            <consortium name="US DOE Joint Genome Institute"/>
            <person name="Lucas S."/>
            <person name="Copeland A."/>
            <person name="Lapidus A."/>
            <person name="Glavina del Rio T."/>
            <person name="Tice H."/>
            <person name="Bruce D."/>
            <person name="Goodwin L."/>
            <person name="Pitluck S."/>
            <person name="Munk A.C."/>
            <person name="Brettin T."/>
            <person name="Detter J.C."/>
            <person name="Han C."/>
            <person name="Tapia R."/>
            <person name="Larimer F."/>
            <person name="Land M."/>
            <person name="Hauser L."/>
            <person name="Kyrpides N."/>
            <person name="Anderson I."/>
            <person name="Wall J.D."/>
            <person name="Arkin A.P."/>
            <person name="Dehal P."/>
            <person name="Chivian D."/>
            <person name="Giles B."/>
            <person name="Hazen T.C."/>
        </authorList>
    </citation>
    <scope>NUCLEOTIDE SEQUENCE [LARGE SCALE GENOMIC DNA]</scope>
    <source>
        <strain evidence="3">ATCC 14822 / DSM 2638 / NCIMB 8403 / VKM B-1763</strain>
    </source>
</reference>
<evidence type="ECO:0000313" key="2">
    <source>
        <dbReference type="EMBL" id="ACS78445.1"/>
    </source>
</evidence>
<sequence length="95" mass="10751">MPESAAEQEKIKIDVLKRMKRIEGQIRGIQGMIESGKECSDILTQVKAARSALKSSTKLIMKRYMLKCYAEAIESGEDPVEAMDKFVTVMTNYME</sequence>
<dbReference type="PANTHER" id="PTHR33677">
    <property type="entry name" value="TRANSCRIPTIONAL REPRESSOR FRMR-RELATED"/>
    <property type="match status" value="1"/>
</dbReference>
<keyword evidence="3" id="KW-1185">Reference proteome</keyword>
<dbReference type="HOGENOM" id="CLU_130332_0_0_7"/>
<dbReference type="EMBL" id="CP001649">
    <property type="protein sequence ID" value="ACS78445.1"/>
    <property type="molecule type" value="Genomic_DNA"/>
</dbReference>
<accession>C6BWW5</accession>
<dbReference type="InterPro" id="IPR003735">
    <property type="entry name" value="Metal_Tscrpt_repr"/>
</dbReference>
<dbReference type="RefSeq" id="WP_012765971.1">
    <property type="nucleotide sequence ID" value="NC_012881.1"/>
</dbReference>
<evidence type="ECO:0008006" key="4">
    <source>
        <dbReference type="Google" id="ProtNLM"/>
    </source>
</evidence>
<dbReference type="Gene3D" id="1.20.58.1000">
    <property type="entry name" value="Metal-sensitive repressor, helix protomer"/>
    <property type="match status" value="1"/>
</dbReference>
<evidence type="ECO:0000256" key="1">
    <source>
        <dbReference type="ARBA" id="ARBA00005260"/>
    </source>
</evidence>
<dbReference type="InterPro" id="IPR038390">
    <property type="entry name" value="Metal_Tscrpt_repr_sf"/>
</dbReference>
<proteinExistence type="inferred from homology"/>
<name>C6BWW5_MARSD</name>
<protein>
    <recommendedName>
        <fullName evidence="4">DNA-binding transcriptional regulator, FrmR family</fullName>
    </recommendedName>
</protein>
<dbReference type="KEGG" id="dsa:Desal_0378"/>
<dbReference type="GO" id="GO:0045892">
    <property type="term" value="P:negative regulation of DNA-templated transcription"/>
    <property type="evidence" value="ECO:0007669"/>
    <property type="project" value="UniProtKB-ARBA"/>
</dbReference>
<dbReference type="GO" id="GO:0003677">
    <property type="term" value="F:DNA binding"/>
    <property type="evidence" value="ECO:0007669"/>
    <property type="project" value="InterPro"/>
</dbReference>
<dbReference type="eggNOG" id="COG1937">
    <property type="taxonomic scope" value="Bacteria"/>
</dbReference>
<dbReference type="Proteomes" id="UP000002601">
    <property type="component" value="Chromosome"/>
</dbReference>
<dbReference type="STRING" id="526222.Desal_0378"/>